<feature type="domain" description="Xylanolytic transcriptional activator regulatory" evidence="2">
    <location>
        <begin position="133"/>
        <end position="206"/>
    </location>
</feature>
<dbReference type="PANTHER" id="PTHR47425">
    <property type="entry name" value="FARB-RELATED"/>
    <property type="match status" value="1"/>
</dbReference>
<protein>
    <submittedName>
        <fullName evidence="3">Fungal-specific transcription factor domain-domain-containing protein</fullName>
    </submittedName>
</protein>
<dbReference type="GO" id="GO:0003677">
    <property type="term" value="F:DNA binding"/>
    <property type="evidence" value="ECO:0007669"/>
    <property type="project" value="InterPro"/>
</dbReference>
<gene>
    <name evidence="3" type="ORF">Micbo1qcDRAFT_221746</name>
</gene>
<dbReference type="SMART" id="SM00906">
    <property type="entry name" value="Fungal_trans"/>
    <property type="match status" value="1"/>
</dbReference>
<dbReference type="GO" id="GO:0006351">
    <property type="term" value="P:DNA-templated transcription"/>
    <property type="evidence" value="ECO:0007669"/>
    <property type="project" value="InterPro"/>
</dbReference>
<dbReference type="GO" id="GO:0008270">
    <property type="term" value="F:zinc ion binding"/>
    <property type="evidence" value="ECO:0007669"/>
    <property type="project" value="InterPro"/>
</dbReference>
<accession>A0A136IL85</accession>
<dbReference type="Proteomes" id="UP000070501">
    <property type="component" value="Unassembled WGS sequence"/>
</dbReference>
<evidence type="ECO:0000313" key="4">
    <source>
        <dbReference type="Proteomes" id="UP000070501"/>
    </source>
</evidence>
<sequence length="628" mass="69852">MSDAVVRFLQDAGAFELPCLSTQKLLLKAFFDFVQPALPVTSYQQYEDVFDVQHGGISLLLYVAMLFAGSLYADQVQLSLDGYTDRWQLMQDLFEKAKNLYNMDYEQDRLALVQCSLLMSLWSERTLSNQQSSFYWMNIAISIAHDMNLHTEASSRGLKARASQLRRKLWWCCVMRDSLIALGRCSAPQIRDHDVPMLRVADFADAETSRVLPSTIAAEQAKTLAELCVQRAKLSLHLNRALRLRYSQHHSDPGPVVEGSSKLIRQDYIHTTNRALAAWHKALPLACRYQALPALAVPQPLEVTSKTTAAAGADSVLVLRSFLHMQYHATVSTLNRPISILPCCSSKESSHANTPHACENTPSELANRKRTQDSANHVIQVAAELHRHRLDKFLPTTSTAMIVQALLVHTMQSAALQNGADYRPNRDVLQAIRVLDEMRQRSVFSHVAARYLESGMGRPGAPSRENGSKLGAHVKMNLSQTNIKASRNPPTPPSTIQPLASPQWSDYQQMPAVESSKLPATSVLTPASVLIGQDQHNYNRTESVNSGTSMTSIEHQVSAVPDLFSPSIFDWDLDLNGIDPAWMEISADYLHGGDDGVTARLDDHLGMHDEQLGLPMFDTEALDMLIIM</sequence>
<proteinExistence type="predicted"/>
<evidence type="ECO:0000259" key="2">
    <source>
        <dbReference type="SMART" id="SM00906"/>
    </source>
</evidence>
<dbReference type="CDD" id="cd12148">
    <property type="entry name" value="fungal_TF_MHR"/>
    <property type="match status" value="1"/>
</dbReference>
<keyword evidence="4" id="KW-1185">Reference proteome</keyword>
<evidence type="ECO:0000256" key="1">
    <source>
        <dbReference type="ARBA" id="ARBA00023242"/>
    </source>
</evidence>
<dbReference type="AlphaFoldDB" id="A0A136IL85"/>
<dbReference type="InterPro" id="IPR052761">
    <property type="entry name" value="Fungal_Detox/Toxin_TFs"/>
</dbReference>
<organism evidence="3 4">
    <name type="scientific">Microdochium bolleyi</name>
    <dbReference type="NCBI Taxonomy" id="196109"/>
    <lineage>
        <taxon>Eukaryota</taxon>
        <taxon>Fungi</taxon>
        <taxon>Dikarya</taxon>
        <taxon>Ascomycota</taxon>
        <taxon>Pezizomycotina</taxon>
        <taxon>Sordariomycetes</taxon>
        <taxon>Xylariomycetidae</taxon>
        <taxon>Xylariales</taxon>
        <taxon>Microdochiaceae</taxon>
        <taxon>Microdochium</taxon>
    </lineage>
</organism>
<dbReference type="Pfam" id="PF04082">
    <property type="entry name" value="Fungal_trans"/>
    <property type="match status" value="1"/>
</dbReference>
<dbReference type="EMBL" id="KQ964276">
    <property type="protein sequence ID" value="KXJ85720.1"/>
    <property type="molecule type" value="Genomic_DNA"/>
</dbReference>
<dbReference type="InParanoid" id="A0A136IL85"/>
<name>A0A136IL85_9PEZI</name>
<dbReference type="PANTHER" id="PTHR47425:SF2">
    <property type="entry name" value="FARB-RELATED"/>
    <property type="match status" value="1"/>
</dbReference>
<evidence type="ECO:0000313" key="3">
    <source>
        <dbReference type="EMBL" id="KXJ85720.1"/>
    </source>
</evidence>
<reference evidence="4" key="1">
    <citation type="submission" date="2016-02" db="EMBL/GenBank/DDBJ databases">
        <title>Draft genome sequence of Microdochium bolleyi, a fungal endophyte of beachgrass.</title>
        <authorList>
            <consortium name="DOE Joint Genome Institute"/>
            <person name="David A.S."/>
            <person name="May G."/>
            <person name="Haridas S."/>
            <person name="Lim J."/>
            <person name="Wang M."/>
            <person name="Labutti K."/>
            <person name="Lipzen A."/>
            <person name="Barry K."/>
            <person name="Grigoriev I.V."/>
        </authorList>
    </citation>
    <scope>NUCLEOTIDE SEQUENCE [LARGE SCALE GENOMIC DNA]</scope>
    <source>
        <strain evidence="4">J235TASD1</strain>
    </source>
</reference>
<keyword evidence="1" id="KW-0539">Nucleus</keyword>
<dbReference type="InterPro" id="IPR007219">
    <property type="entry name" value="XnlR_reg_dom"/>
</dbReference>
<dbReference type="OrthoDB" id="4161332at2759"/>
<dbReference type="STRING" id="196109.A0A136IL85"/>